<dbReference type="PANTHER" id="PTHR30511:SF0">
    <property type="entry name" value="ALANINE RACEMASE, CATABOLIC-RELATED"/>
    <property type="match status" value="1"/>
</dbReference>
<dbReference type="RefSeq" id="WP_015832121.1">
    <property type="nucleotide sequence ID" value="NC_012968.1"/>
</dbReference>
<dbReference type="CDD" id="cd06827">
    <property type="entry name" value="PLPDE_III_AR_proteobact"/>
    <property type="match status" value="1"/>
</dbReference>
<evidence type="ECO:0000256" key="4">
    <source>
        <dbReference type="ARBA" id="ARBA00023235"/>
    </source>
</evidence>
<name>C6WVY7_METML</name>
<evidence type="ECO:0000256" key="7">
    <source>
        <dbReference type="PIRSR" id="PIRSR600821-52"/>
    </source>
</evidence>
<evidence type="ECO:0000256" key="3">
    <source>
        <dbReference type="ARBA" id="ARBA00022898"/>
    </source>
</evidence>
<comment type="cofactor">
    <cofactor evidence="2 5 6">
        <name>pyridoxal 5'-phosphate</name>
        <dbReference type="ChEBI" id="CHEBI:597326"/>
    </cofactor>
</comment>
<evidence type="ECO:0000256" key="6">
    <source>
        <dbReference type="PIRSR" id="PIRSR600821-50"/>
    </source>
</evidence>
<dbReference type="Proteomes" id="UP000002742">
    <property type="component" value="Chromosome"/>
</dbReference>
<dbReference type="GO" id="GO:0005829">
    <property type="term" value="C:cytosol"/>
    <property type="evidence" value="ECO:0007669"/>
    <property type="project" value="TreeGrafter"/>
</dbReference>
<dbReference type="GO" id="GO:0008784">
    <property type="term" value="F:alanine racemase activity"/>
    <property type="evidence" value="ECO:0007669"/>
    <property type="project" value="UniProtKB-UniRule"/>
</dbReference>
<dbReference type="EMBL" id="CP001672">
    <property type="protein sequence ID" value="ACT48086.1"/>
    <property type="molecule type" value="Genomic_DNA"/>
</dbReference>
<dbReference type="FunFam" id="3.20.20.10:FF:000002">
    <property type="entry name" value="Alanine racemase"/>
    <property type="match status" value="1"/>
</dbReference>
<dbReference type="Pfam" id="PF00842">
    <property type="entry name" value="Ala_racemase_C"/>
    <property type="match status" value="1"/>
</dbReference>
<dbReference type="PANTHER" id="PTHR30511">
    <property type="entry name" value="ALANINE RACEMASE"/>
    <property type="match status" value="1"/>
</dbReference>
<dbReference type="InterPro" id="IPR000821">
    <property type="entry name" value="Ala_racemase"/>
</dbReference>
<comment type="similarity">
    <text evidence="5">Belongs to the alanine racemase family.</text>
</comment>
<evidence type="ECO:0000256" key="1">
    <source>
        <dbReference type="ARBA" id="ARBA00000316"/>
    </source>
</evidence>
<comment type="function">
    <text evidence="5">Catalyzes the interconversion of L-alanine and D-alanine. May also act on other amino acids.</text>
</comment>
<dbReference type="InterPro" id="IPR020622">
    <property type="entry name" value="Ala_racemase_pyridoxalP-BS"/>
</dbReference>
<dbReference type="SMART" id="SM01005">
    <property type="entry name" value="Ala_racemase_C"/>
    <property type="match status" value="1"/>
</dbReference>
<feature type="active site" description="Proton acceptor; specific for D-alanine" evidence="5">
    <location>
        <position position="34"/>
    </location>
</feature>
<dbReference type="EC" id="5.1.1.1" evidence="5"/>
<dbReference type="NCBIfam" id="TIGR00492">
    <property type="entry name" value="alr"/>
    <property type="match status" value="1"/>
</dbReference>
<organism evidence="9 10">
    <name type="scientific">Methylotenera mobilis (strain JLW8 / ATCC BAA-1282 / DSM 17540)</name>
    <dbReference type="NCBI Taxonomy" id="583345"/>
    <lineage>
        <taxon>Bacteria</taxon>
        <taxon>Pseudomonadati</taxon>
        <taxon>Pseudomonadota</taxon>
        <taxon>Betaproteobacteria</taxon>
        <taxon>Nitrosomonadales</taxon>
        <taxon>Methylophilaceae</taxon>
        <taxon>Methylotenera</taxon>
    </lineage>
</organism>
<dbReference type="HOGENOM" id="CLU_028393_1_0_4"/>
<gene>
    <name evidence="9" type="ordered locus">Mmol_1180</name>
</gene>
<reference evidence="10" key="1">
    <citation type="submission" date="2009-07" db="EMBL/GenBank/DDBJ databases">
        <title>Complete sequence of Methylotenera mobilis JLW8.</title>
        <authorList>
            <consortium name="US DOE Joint Genome Institute"/>
            <person name="Lucas S."/>
            <person name="Copeland A."/>
            <person name="Lapidus A."/>
            <person name="Glavina del Rio T."/>
            <person name="Tice H."/>
            <person name="Bruce D."/>
            <person name="Goodwin L."/>
            <person name="Pitluck S."/>
            <person name="LaButti K.M."/>
            <person name="Clum A."/>
            <person name="Larimer F."/>
            <person name="Land M."/>
            <person name="Hauser L."/>
            <person name="Kyrpides N."/>
            <person name="Mikhailova N."/>
            <person name="Kayluzhnaya M."/>
            <person name="Chistoserdova L."/>
        </authorList>
    </citation>
    <scope>NUCLEOTIDE SEQUENCE [LARGE SCALE GENOMIC DNA]</scope>
    <source>
        <strain evidence="10">JLW8 / ATCC BAA-1282 / DSM 17540</strain>
    </source>
</reference>
<evidence type="ECO:0000313" key="10">
    <source>
        <dbReference type="Proteomes" id="UP000002742"/>
    </source>
</evidence>
<dbReference type="InterPro" id="IPR009006">
    <property type="entry name" value="Ala_racemase/Decarboxylase_C"/>
</dbReference>
<dbReference type="SUPFAM" id="SSF50621">
    <property type="entry name" value="Alanine racemase C-terminal domain-like"/>
    <property type="match status" value="1"/>
</dbReference>
<feature type="modified residue" description="N6-(pyridoxal phosphate)lysine" evidence="5 6">
    <location>
        <position position="34"/>
    </location>
</feature>
<evidence type="ECO:0000313" key="9">
    <source>
        <dbReference type="EMBL" id="ACT48086.1"/>
    </source>
</evidence>
<dbReference type="Gene3D" id="2.40.37.10">
    <property type="entry name" value="Lyase, Ornithine Decarboxylase, Chain A, domain 1"/>
    <property type="match status" value="1"/>
</dbReference>
<dbReference type="eggNOG" id="COG0787">
    <property type="taxonomic scope" value="Bacteria"/>
</dbReference>
<dbReference type="UniPathway" id="UPA00042">
    <property type="reaction ID" value="UER00497"/>
</dbReference>
<feature type="binding site" evidence="5 7">
    <location>
        <position position="305"/>
    </location>
    <ligand>
        <name>substrate</name>
    </ligand>
</feature>
<comment type="pathway">
    <text evidence="5">Amino-acid biosynthesis; D-alanine biosynthesis; D-alanine from L-alanine: step 1/1.</text>
</comment>
<dbReference type="SUPFAM" id="SSF51419">
    <property type="entry name" value="PLP-binding barrel"/>
    <property type="match status" value="1"/>
</dbReference>
<dbReference type="PRINTS" id="PR00992">
    <property type="entry name" value="ALARACEMASE"/>
</dbReference>
<dbReference type="InterPro" id="IPR001608">
    <property type="entry name" value="Ala_racemase_N"/>
</dbReference>
<protein>
    <recommendedName>
        <fullName evidence="5">Alanine racemase</fullName>
        <ecNumber evidence="5">5.1.1.1</ecNumber>
    </recommendedName>
</protein>
<dbReference type="GO" id="GO:0030170">
    <property type="term" value="F:pyridoxal phosphate binding"/>
    <property type="evidence" value="ECO:0007669"/>
    <property type="project" value="UniProtKB-UniRule"/>
</dbReference>
<feature type="active site" description="Proton acceptor; specific for L-alanine" evidence="5">
    <location>
        <position position="251"/>
    </location>
</feature>
<sequence>MRPILTTVSLNALRHNLSVVHKFAPHSKIMAVVKANGYGHGLINVAHGLSAADGFAVLGINEAMDLRDAGFQQTILLLEGVFCAQELNVASNLGLNVVIHSQPQLEMLESAVLNKPMHVHLKMNSGMNRLGFQPEAFNRAYERLLACENVADITLMTHFATADDETGIEQPYNLFKTTTQGLNLPVSLANSATILRHPKAHADWVRPGIMLYGASPVGDTAAATYGLMPAMQFTSEIIGVQEVKAGETVGYGNRFTATRSTRIGIVACGYADGYPRHAGLVSGQSSGAPIAVAGQLTNTLGRVSMDMLFCDLTDIPNANIGSPVELWGKQVPVDAVAAASDTVGYELLCAVAPRVPMKVVD</sequence>
<accession>C6WVY7</accession>
<comment type="catalytic activity">
    <reaction evidence="1 5">
        <text>L-alanine = D-alanine</text>
        <dbReference type="Rhea" id="RHEA:20249"/>
        <dbReference type="ChEBI" id="CHEBI:57416"/>
        <dbReference type="ChEBI" id="CHEBI:57972"/>
        <dbReference type="EC" id="5.1.1.1"/>
    </reaction>
</comment>
<dbReference type="HAMAP" id="MF_01201">
    <property type="entry name" value="Ala_racemase"/>
    <property type="match status" value="1"/>
</dbReference>
<keyword evidence="4 5" id="KW-0413">Isomerase</keyword>
<dbReference type="InterPro" id="IPR011079">
    <property type="entry name" value="Ala_racemase_C"/>
</dbReference>
<feature type="binding site" evidence="5 7">
    <location>
        <position position="129"/>
    </location>
    <ligand>
        <name>substrate</name>
    </ligand>
</feature>
<keyword evidence="3 5" id="KW-0663">Pyridoxal phosphate</keyword>
<dbReference type="AlphaFoldDB" id="C6WVY7"/>
<dbReference type="KEGG" id="mmb:Mmol_1180"/>
<proteinExistence type="inferred from homology"/>
<dbReference type="PROSITE" id="PS00395">
    <property type="entry name" value="ALANINE_RACEMASE"/>
    <property type="match status" value="1"/>
</dbReference>
<dbReference type="STRING" id="583345.Mmol_1180"/>
<reference evidence="9 10" key="2">
    <citation type="journal article" date="2011" name="J. Bacteriol.">
        <title>Genomes of three methylotrophs from a single niche uncover genetic and metabolic divergence of Methylophilaceae.</title>
        <authorList>
            <person name="Lapidus A."/>
            <person name="Clum A."/>
            <person name="Labutti K."/>
            <person name="Kaluzhnaya M.G."/>
            <person name="Lim S."/>
            <person name="Beck D.A."/>
            <person name="Glavina Del Rio T."/>
            <person name="Nolan M."/>
            <person name="Mavromatis K."/>
            <person name="Huntemann M."/>
            <person name="Lucas S."/>
            <person name="Lidstrom M.E."/>
            <person name="Ivanova N."/>
            <person name="Chistoserdova L."/>
        </authorList>
    </citation>
    <scope>NUCLEOTIDE SEQUENCE [LARGE SCALE GENOMIC DNA]</scope>
    <source>
        <strain evidence="10">JLW8 / ATCC BAA-1282 / DSM 17540</strain>
    </source>
</reference>
<evidence type="ECO:0000256" key="2">
    <source>
        <dbReference type="ARBA" id="ARBA00001933"/>
    </source>
</evidence>
<keyword evidence="10" id="KW-1185">Reference proteome</keyword>
<dbReference type="InterPro" id="IPR029066">
    <property type="entry name" value="PLP-binding_barrel"/>
</dbReference>
<evidence type="ECO:0000259" key="8">
    <source>
        <dbReference type="SMART" id="SM01005"/>
    </source>
</evidence>
<dbReference type="OrthoDB" id="9813814at2"/>
<dbReference type="Gene3D" id="3.20.20.10">
    <property type="entry name" value="Alanine racemase"/>
    <property type="match status" value="1"/>
</dbReference>
<feature type="domain" description="Alanine racemase C-terminal" evidence="8">
    <location>
        <begin position="230"/>
        <end position="360"/>
    </location>
</feature>
<evidence type="ECO:0000256" key="5">
    <source>
        <dbReference type="HAMAP-Rule" id="MF_01201"/>
    </source>
</evidence>
<dbReference type="Pfam" id="PF01168">
    <property type="entry name" value="Ala_racemase_N"/>
    <property type="match status" value="1"/>
</dbReference>
<dbReference type="GO" id="GO:0030632">
    <property type="term" value="P:D-alanine biosynthetic process"/>
    <property type="evidence" value="ECO:0007669"/>
    <property type="project" value="UniProtKB-UniRule"/>
</dbReference>